<proteinExistence type="predicted"/>
<reference evidence="8 9" key="1">
    <citation type="submission" date="2017-02" db="EMBL/GenBank/DDBJ databases">
        <title>Comparative genomic analysis of Brazilian Leptospira kirschneri strains of different serogroups.</title>
        <authorList>
            <person name="Moreno L.Z."/>
            <person name="Miraglia F."/>
            <person name="Kremer F.S."/>
            <person name="Eslabao M.R."/>
            <person name="Lilenbaum W."/>
            <person name="Dellagostin O.A."/>
            <person name="Moreno A.M."/>
        </authorList>
    </citation>
    <scope>NUCLEOTIDE SEQUENCE [LARGE SCALE GENOMIC DNA]</scope>
    <source>
        <strain evidence="8 9">M110/06</strain>
    </source>
</reference>
<dbReference type="GO" id="GO:0051536">
    <property type="term" value="F:iron-sulfur cluster binding"/>
    <property type="evidence" value="ECO:0007669"/>
    <property type="project" value="UniProtKB-KW"/>
</dbReference>
<dbReference type="RefSeq" id="WP_082292561.1">
    <property type="nucleotide sequence ID" value="NZ_MVIT01000015.1"/>
</dbReference>
<dbReference type="GO" id="GO:0031419">
    <property type="term" value="F:cobalamin binding"/>
    <property type="evidence" value="ECO:0007669"/>
    <property type="project" value="InterPro"/>
</dbReference>
<dbReference type="CDD" id="cd02068">
    <property type="entry name" value="radical_SAM_B12_BD"/>
    <property type="match status" value="1"/>
</dbReference>
<dbReference type="InterPro" id="IPR007197">
    <property type="entry name" value="rSAM"/>
</dbReference>
<evidence type="ECO:0000256" key="2">
    <source>
        <dbReference type="ARBA" id="ARBA00022691"/>
    </source>
</evidence>
<dbReference type="PANTHER" id="PTHR43409">
    <property type="entry name" value="ANAEROBIC MAGNESIUM-PROTOPORPHYRIN IX MONOMETHYL ESTER CYCLASE-RELATED"/>
    <property type="match status" value="1"/>
</dbReference>
<organism evidence="8 9">
    <name type="scientific">Leptospira kirschneri serovar Pomona</name>
    <dbReference type="NCBI Taxonomy" id="561005"/>
    <lineage>
        <taxon>Bacteria</taxon>
        <taxon>Pseudomonadati</taxon>
        <taxon>Spirochaetota</taxon>
        <taxon>Spirochaetia</taxon>
        <taxon>Leptospirales</taxon>
        <taxon>Leptospiraceae</taxon>
        <taxon>Leptospira</taxon>
    </lineage>
</organism>
<dbReference type="Proteomes" id="UP000191008">
    <property type="component" value="Unassembled WGS sequence"/>
</dbReference>
<dbReference type="Pfam" id="PF02310">
    <property type="entry name" value="B12-binding"/>
    <property type="match status" value="1"/>
</dbReference>
<gene>
    <name evidence="8" type="ORF">B1J93_00370</name>
</gene>
<sequence>MRSKILLYLVDLTHTGPVISSDVFPYGVAMVGAYLKAHHADEVEIEIFKFPNDLSAALEKRRPDIIGFSNYSWNFYLSYDFAERIKKRFPEIVIVFGGPNYGLSSLEKERFWKEYKKIDFYIVGEGEVSFTKLFLKLKEYSFNVSALKSAGEVLGSCDYLYEDKIICNELTPRVKSLTELPSPYLLGLMDKFWDTSLIPLIATTRGCPFTCAMCSEGASYYNKVVHNELFSQELAYIATHVKNTTILNLSDANFGMYRQDIDKAKVIAQFQLSHGYPKSLLTATGKNQKEKVIEVASLLNGAMVVFASLQSTDEEVLENIKRSNIKIESLKGVADATKIQDSTTVTELILGLPGDTIEKHKKSLKDTVDAGLGVVRMYQLIMLFQSELNTPENREKYKMETLYRIMPRSFGKYELFNEEFISVESEEICIATKSMPYKDHLDCREIDLVVEILHNGSPFLEYWYICDWLGYSWFDFLMQIYEQRNKFSPELKKLFDSFREDNKTGYWKSYQELKKHVILDFDKLINNSDGTNEMSKAKAKAFFLCRDELHSLMKEQMQILLKKRNVWDQIFELFLNELDEFIRIRKTNVLNYEEVYKKVFNFDFAALINIKKGTDPRKSKLSQPLEFEFYFDEKQIEIYQSYTRIYGKDSIDALGRLLMRTRMTDMFRKVRISGHADGKKNVKVSDSPETNMETYYSYS</sequence>
<evidence type="ECO:0000313" key="8">
    <source>
        <dbReference type="EMBL" id="OOV48089.1"/>
    </source>
</evidence>
<dbReference type="AlphaFoldDB" id="A0A1T1E4S2"/>
<keyword evidence="5" id="KW-0411">Iron-sulfur</keyword>
<dbReference type="Pfam" id="PF04055">
    <property type="entry name" value="Radical_SAM"/>
    <property type="match status" value="1"/>
</dbReference>
<dbReference type="PROSITE" id="PS51332">
    <property type="entry name" value="B12_BINDING"/>
    <property type="match status" value="1"/>
</dbReference>
<keyword evidence="2" id="KW-0949">S-adenosyl-L-methionine</keyword>
<feature type="domain" description="Radical SAM core" evidence="7">
    <location>
        <begin position="193"/>
        <end position="424"/>
    </location>
</feature>
<dbReference type="InterPro" id="IPR006638">
    <property type="entry name" value="Elp3/MiaA/NifB-like_rSAM"/>
</dbReference>
<keyword evidence="4" id="KW-0408">Iron</keyword>
<dbReference type="InterPro" id="IPR051198">
    <property type="entry name" value="BchE-like"/>
</dbReference>
<comment type="cofactor">
    <cofactor evidence="1">
        <name>[4Fe-4S] cluster</name>
        <dbReference type="ChEBI" id="CHEBI:49883"/>
    </cofactor>
</comment>
<dbReference type="Gene3D" id="3.40.50.280">
    <property type="entry name" value="Cobalamin-binding domain"/>
    <property type="match status" value="1"/>
</dbReference>
<dbReference type="InterPro" id="IPR058240">
    <property type="entry name" value="rSAM_sf"/>
</dbReference>
<dbReference type="SFLD" id="SFLDS00029">
    <property type="entry name" value="Radical_SAM"/>
    <property type="match status" value="1"/>
</dbReference>
<keyword evidence="3" id="KW-0479">Metal-binding</keyword>
<dbReference type="SUPFAM" id="SSF102114">
    <property type="entry name" value="Radical SAM enzymes"/>
    <property type="match status" value="1"/>
</dbReference>
<dbReference type="SFLD" id="SFLDG01082">
    <property type="entry name" value="B12-binding_domain_containing"/>
    <property type="match status" value="1"/>
</dbReference>
<dbReference type="GO" id="GO:0046872">
    <property type="term" value="F:metal ion binding"/>
    <property type="evidence" value="ECO:0007669"/>
    <property type="project" value="UniProtKB-KW"/>
</dbReference>
<dbReference type="PROSITE" id="PS51918">
    <property type="entry name" value="RADICAL_SAM"/>
    <property type="match status" value="1"/>
</dbReference>
<evidence type="ECO:0000256" key="3">
    <source>
        <dbReference type="ARBA" id="ARBA00022723"/>
    </source>
</evidence>
<accession>A0A1T1E4S2</accession>
<dbReference type="Gene3D" id="3.80.30.20">
    <property type="entry name" value="tm_1862 like domain"/>
    <property type="match status" value="1"/>
</dbReference>
<evidence type="ECO:0000313" key="9">
    <source>
        <dbReference type="Proteomes" id="UP000191008"/>
    </source>
</evidence>
<dbReference type="EMBL" id="MVIT01000015">
    <property type="protein sequence ID" value="OOV48089.1"/>
    <property type="molecule type" value="Genomic_DNA"/>
</dbReference>
<comment type="caution">
    <text evidence="8">The sequence shown here is derived from an EMBL/GenBank/DDBJ whole genome shotgun (WGS) entry which is preliminary data.</text>
</comment>
<evidence type="ECO:0000256" key="4">
    <source>
        <dbReference type="ARBA" id="ARBA00023004"/>
    </source>
</evidence>
<evidence type="ECO:0000259" key="7">
    <source>
        <dbReference type="PROSITE" id="PS51918"/>
    </source>
</evidence>
<protein>
    <submittedName>
        <fullName evidence="8">Radical SAM protein</fullName>
    </submittedName>
</protein>
<evidence type="ECO:0000259" key="6">
    <source>
        <dbReference type="PROSITE" id="PS51332"/>
    </source>
</evidence>
<dbReference type="SMART" id="SM00729">
    <property type="entry name" value="Elp3"/>
    <property type="match status" value="1"/>
</dbReference>
<evidence type="ECO:0000256" key="5">
    <source>
        <dbReference type="ARBA" id="ARBA00023014"/>
    </source>
</evidence>
<evidence type="ECO:0000256" key="1">
    <source>
        <dbReference type="ARBA" id="ARBA00001966"/>
    </source>
</evidence>
<dbReference type="GO" id="GO:0003824">
    <property type="term" value="F:catalytic activity"/>
    <property type="evidence" value="ECO:0007669"/>
    <property type="project" value="InterPro"/>
</dbReference>
<name>A0A1T1E4S2_9LEPT</name>
<dbReference type="CDD" id="cd01335">
    <property type="entry name" value="Radical_SAM"/>
    <property type="match status" value="1"/>
</dbReference>
<dbReference type="InterPro" id="IPR023404">
    <property type="entry name" value="rSAM_horseshoe"/>
</dbReference>
<dbReference type="InterPro" id="IPR006158">
    <property type="entry name" value="Cobalamin-bd"/>
</dbReference>
<feature type="domain" description="B12-binding" evidence="6">
    <location>
        <begin position="11"/>
        <end position="144"/>
    </location>
</feature>